<dbReference type="FunFam" id="1.10.20.10:FF:000002">
    <property type="entry name" value="Histone H4"/>
    <property type="match status" value="1"/>
</dbReference>
<dbReference type="SMART" id="SM00803">
    <property type="entry name" value="TAF"/>
    <property type="match status" value="1"/>
</dbReference>
<keyword evidence="8" id="KW-1017">Isopeptide bond</keyword>
<keyword evidence="12" id="KW-0007">Acetylation</keyword>
<dbReference type="InterPro" id="IPR000164">
    <property type="entry name" value="Histone_H3/CENP-A"/>
</dbReference>
<evidence type="ECO:0000256" key="13">
    <source>
        <dbReference type="ARBA" id="ARBA00023125"/>
    </source>
</evidence>
<dbReference type="CDD" id="cd22911">
    <property type="entry name" value="HFD_H3"/>
    <property type="match status" value="1"/>
</dbReference>
<accession>A0A6P7II74</accession>
<dbReference type="Gene3D" id="1.10.20.10">
    <property type="entry name" value="Histone, subunit A"/>
    <property type="match status" value="2"/>
</dbReference>
<feature type="domain" description="TATA box binding protein associated factor (TAF) histone-like fold" evidence="18">
    <location>
        <begin position="188"/>
        <end position="253"/>
    </location>
</feature>
<dbReference type="InterPro" id="IPR035425">
    <property type="entry name" value="CENP-T/H4_C"/>
</dbReference>
<dbReference type="Pfam" id="PF15511">
    <property type="entry name" value="CENP-T_C"/>
    <property type="match status" value="1"/>
</dbReference>
<dbReference type="PANTHER" id="PTHR11426">
    <property type="entry name" value="HISTONE H3"/>
    <property type="match status" value="1"/>
</dbReference>
<keyword evidence="15" id="KW-0544">Nucleosome core</keyword>
<dbReference type="PRINTS" id="PR00622">
    <property type="entry name" value="HISTONEH3"/>
</dbReference>
<evidence type="ECO:0000256" key="3">
    <source>
        <dbReference type="ARBA" id="ARBA00004286"/>
    </source>
</evidence>
<dbReference type="SMART" id="SM00428">
    <property type="entry name" value="H3"/>
    <property type="match status" value="1"/>
</dbReference>
<keyword evidence="14" id="KW-0539">Nucleus</keyword>
<dbReference type="PROSITE" id="PS00047">
    <property type="entry name" value="HISTONE_H4"/>
    <property type="match status" value="1"/>
</dbReference>
<name>A0A6P7II74_9TELE</name>
<dbReference type="GO" id="GO:0030527">
    <property type="term" value="F:structural constituent of chromatin"/>
    <property type="evidence" value="ECO:0007669"/>
    <property type="project" value="InterPro"/>
</dbReference>
<evidence type="ECO:0000256" key="2">
    <source>
        <dbReference type="ARBA" id="ARBA00004123"/>
    </source>
</evidence>
<dbReference type="PROSITE" id="PS00322">
    <property type="entry name" value="HISTONE_H3_1"/>
    <property type="match status" value="1"/>
</dbReference>
<dbReference type="GO" id="GO:0003677">
    <property type="term" value="F:DNA binding"/>
    <property type="evidence" value="ECO:0007669"/>
    <property type="project" value="UniProtKB-KW"/>
</dbReference>
<keyword evidence="16" id="KW-0379">Hydroxylation</keyword>
<dbReference type="OrthoDB" id="8735094at2759"/>
<dbReference type="InterPro" id="IPR001951">
    <property type="entry name" value="Histone_H4"/>
</dbReference>
<dbReference type="SUPFAM" id="SSF47113">
    <property type="entry name" value="Histone-fold"/>
    <property type="match status" value="2"/>
</dbReference>
<evidence type="ECO:0000256" key="7">
    <source>
        <dbReference type="ARBA" id="ARBA00022481"/>
    </source>
</evidence>
<evidence type="ECO:0000313" key="19">
    <source>
        <dbReference type="Proteomes" id="UP000515145"/>
    </source>
</evidence>
<dbReference type="CDD" id="cd22912">
    <property type="entry name" value="HFD_H4"/>
    <property type="match status" value="1"/>
</dbReference>
<evidence type="ECO:0000313" key="20">
    <source>
        <dbReference type="RefSeq" id="XP_028267955.1"/>
    </source>
</evidence>
<dbReference type="InterPro" id="IPR007125">
    <property type="entry name" value="H2A/H2B/H3"/>
</dbReference>
<evidence type="ECO:0000256" key="9">
    <source>
        <dbReference type="ARBA" id="ARBA00022765"/>
    </source>
</evidence>
<dbReference type="PROSITE" id="PS00959">
    <property type="entry name" value="HISTONE_H3_2"/>
    <property type="match status" value="1"/>
</dbReference>
<keyword evidence="9" id="KW-0013">ADP-ribosylation</keyword>
<evidence type="ECO:0000256" key="8">
    <source>
        <dbReference type="ARBA" id="ARBA00022499"/>
    </source>
</evidence>
<dbReference type="Proteomes" id="UP000515145">
    <property type="component" value="Chromosome 8"/>
</dbReference>
<keyword evidence="13" id="KW-0238">DNA-binding</keyword>
<evidence type="ECO:0000256" key="6">
    <source>
        <dbReference type="ARBA" id="ARBA00022454"/>
    </source>
</evidence>
<dbReference type="GO" id="GO:0046982">
    <property type="term" value="F:protein heterodimerization activity"/>
    <property type="evidence" value="ECO:0007669"/>
    <property type="project" value="InterPro"/>
</dbReference>
<keyword evidence="11" id="KW-0164">Citrullination</keyword>
<dbReference type="InterPro" id="IPR019809">
    <property type="entry name" value="Histone_H4_CS"/>
</dbReference>
<evidence type="ECO:0000256" key="14">
    <source>
        <dbReference type="ARBA" id="ARBA00023242"/>
    </source>
</evidence>
<evidence type="ECO:0000256" key="1">
    <source>
        <dbReference type="ARBA" id="ARBA00002001"/>
    </source>
</evidence>
<evidence type="ECO:0000256" key="15">
    <source>
        <dbReference type="ARBA" id="ARBA00023269"/>
    </source>
</evidence>
<dbReference type="InterPro" id="IPR004823">
    <property type="entry name" value="TAF_TATA-bd_Histone-like_dom"/>
</dbReference>
<evidence type="ECO:0000256" key="4">
    <source>
        <dbReference type="ARBA" id="ARBA00006564"/>
    </source>
</evidence>
<dbReference type="SMART" id="SM00417">
    <property type="entry name" value="H4"/>
    <property type="match status" value="1"/>
</dbReference>
<keyword evidence="6" id="KW-0158">Chromosome</keyword>
<feature type="region of interest" description="Disordered" evidence="17">
    <location>
        <begin position="1"/>
        <end position="43"/>
    </location>
</feature>
<dbReference type="FunFam" id="1.10.20.10:FF:000078">
    <property type="entry name" value="Histone H3"/>
    <property type="match status" value="1"/>
</dbReference>
<evidence type="ECO:0000256" key="16">
    <source>
        <dbReference type="ARBA" id="ARBA00023278"/>
    </source>
</evidence>
<dbReference type="GeneID" id="114439943"/>
<keyword evidence="19" id="KW-1185">Reference proteome</keyword>
<gene>
    <name evidence="20" type="primary">LOC114439943</name>
</gene>
<organism evidence="19 20">
    <name type="scientific">Parambassis ranga</name>
    <name type="common">Indian glassy fish</name>
    <dbReference type="NCBI Taxonomy" id="210632"/>
    <lineage>
        <taxon>Eukaryota</taxon>
        <taxon>Metazoa</taxon>
        <taxon>Chordata</taxon>
        <taxon>Craniata</taxon>
        <taxon>Vertebrata</taxon>
        <taxon>Euteleostomi</taxon>
        <taxon>Actinopterygii</taxon>
        <taxon>Neopterygii</taxon>
        <taxon>Teleostei</taxon>
        <taxon>Neoteleostei</taxon>
        <taxon>Acanthomorphata</taxon>
        <taxon>Ovalentaria</taxon>
        <taxon>Ambassidae</taxon>
        <taxon>Parambassis</taxon>
    </lineage>
</organism>
<dbReference type="GO" id="GO:0000786">
    <property type="term" value="C:nucleosome"/>
    <property type="evidence" value="ECO:0007669"/>
    <property type="project" value="UniProtKB-KW"/>
</dbReference>
<dbReference type="RefSeq" id="XP_028267955.1">
    <property type="nucleotide sequence ID" value="XM_028412154.1"/>
</dbReference>
<sequence>MARTKQTARKSTGGKAPRKQLATKAARKSAPATGGVKKPHRYRPGTVALREIRRYQKSTELLIRKLPFQRLVREIAQDFKTDLRFQSSAVMALQEASEAYLVGLFEDTNLCAIHAKRVTIMPKDIQLARRIRGERNVEVMAYQLDRYKQTAKTILFHPANMSGRGKGGKGLGKGGAKRHRKVLRDNIQGITKPAIRRLARRGGVKRISGLIYEETRGVLKVFLENVIRDAVTYTEHAKRKTVTAMDVVYALKRQGRTLYGFGG</sequence>
<protein>
    <submittedName>
        <fullName evidence="20">Histone H3-like</fullName>
    </submittedName>
</protein>
<evidence type="ECO:0000256" key="5">
    <source>
        <dbReference type="ARBA" id="ARBA00010343"/>
    </source>
</evidence>
<keyword evidence="10" id="KW-0832">Ubl conjugation</keyword>
<keyword evidence="7" id="KW-0488">Methylation</keyword>
<evidence type="ECO:0000256" key="11">
    <source>
        <dbReference type="ARBA" id="ARBA00022934"/>
    </source>
</evidence>
<evidence type="ECO:0000259" key="18">
    <source>
        <dbReference type="SMART" id="SM00803"/>
    </source>
</evidence>
<comment type="function">
    <text evidence="1">Core component of nucleosome. Nucleosomes wrap and compact DNA into chromatin, limiting DNA accessibility to the cellular machineries which require DNA as a template. Histones thereby play a central role in transcription regulation, DNA repair, DNA replication and chromosomal stability. DNA accessibility is regulated via a complex set of post-translational modifications of histones, also called histone code, and nucleosome remodeling.</text>
</comment>
<dbReference type="GO" id="GO:0005634">
    <property type="term" value="C:nucleus"/>
    <property type="evidence" value="ECO:0007669"/>
    <property type="project" value="UniProtKB-SubCell"/>
</dbReference>
<dbReference type="AlphaFoldDB" id="A0A6P7II74"/>
<proteinExistence type="inferred from homology"/>
<dbReference type="Pfam" id="PF00125">
    <property type="entry name" value="Histone"/>
    <property type="match status" value="1"/>
</dbReference>
<dbReference type="FunFam" id="1.10.20.10:FF:000044">
    <property type="entry name" value="Histone H3.3"/>
    <property type="match status" value="1"/>
</dbReference>
<comment type="similarity">
    <text evidence="4">Belongs to the histone H4 family.</text>
</comment>
<comment type="subcellular location">
    <subcellularLocation>
        <location evidence="3">Chromosome</location>
    </subcellularLocation>
    <subcellularLocation>
        <location evidence="2">Nucleus</location>
    </subcellularLocation>
</comment>
<comment type="similarity">
    <text evidence="5">Belongs to the histone H3 family.</text>
</comment>
<dbReference type="InParanoid" id="A0A6P7II74"/>
<evidence type="ECO:0000256" key="17">
    <source>
        <dbReference type="SAM" id="MobiDB-lite"/>
    </source>
</evidence>
<evidence type="ECO:0000256" key="12">
    <source>
        <dbReference type="ARBA" id="ARBA00022990"/>
    </source>
</evidence>
<evidence type="ECO:0000256" key="10">
    <source>
        <dbReference type="ARBA" id="ARBA00022843"/>
    </source>
</evidence>
<dbReference type="InterPro" id="IPR009072">
    <property type="entry name" value="Histone-fold"/>
</dbReference>
<reference evidence="20" key="1">
    <citation type="submission" date="2025-08" db="UniProtKB">
        <authorList>
            <consortium name="RefSeq"/>
        </authorList>
    </citation>
    <scope>IDENTIFICATION</scope>
</reference>